<dbReference type="InterPro" id="IPR000192">
    <property type="entry name" value="Aminotrans_V_dom"/>
</dbReference>
<dbReference type="PANTHER" id="PTHR43586">
    <property type="entry name" value="CYSTEINE DESULFURASE"/>
    <property type="match status" value="1"/>
</dbReference>
<feature type="domain" description="Aminotransferase class V" evidence="1">
    <location>
        <begin position="323"/>
        <end position="420"/>
    </location>
</feature>
<dbReference type="Proteomes" id="UP001597218">
    <property type="component" value="Unassembled WGS sequence"/>
</dbReference>
<reference evidence="3" key="1">
    <citation type="journal article" date="2019" name="Int. J. Syst. Evol. Microbiol.">
        <title>The Global Catalogue of Microorganisms (GCM) 10K type strain sequencing project: providing services to taxonomists for standard genome sequencing and annotation.</title>
        <authorList>
            <consortium name="The Broad Institute Genomics Platform"/>
            <consortium name="The Broad Institute Genome Sequencing Center for Infectious Disease"/>
            <person name="Wu L."/>
            <person name="Ma J."/>
        </authorList>
    </citation>
    <scope>NUCLEOTIDE SEQUENCE [LARGE SCALE GENOMIC DNA]</scope>
    <source>
        <strain evidence="3">CGMCC 4.7177</strain>
    </source>
</reference>
<proteinExistence type="predicted"/>
<dbReference type="InterPro" id="IPR015424">
    <property type="entry name" value="PyrdxlP-dep_Trfase"/>
</dbReference>
<keyword evidence="2" id="KW-0808">Transferase</keyword>
<dbReference type="InterPro" id="IPR015422">
    <property type="entry name" value="PyrdxlP-dep_Trfase_small"/>
</dbReference>
<organism evidence="2 3">
    <name type="scientific">Sporosarcina siberiensis</name>
    <dbReference type="NCBI Taxonomy" id="1365606"/>
    <lineage>
        <taxon>Bacteria</taxon>
        <taxon>Bacillati</taxon>
        <taxon>Bacillota</taxon>
        <taxon>Bacilli</taxon>
        <taxon>Bacillales</taxon>
        <taxon>Caryophanaceae</taxon>
        <taxon>Sporosarcina</taxon>
    </lineage>
</organism>
<dbReference type="InterPro" id="IPR015421">
    <property type="entry name" value="PyrdxlP-dep_Trfase_major"/>
</dbReference>
<keyword evidence="3" id="KW-1185">Reference proteome</keyword>
<dbReference type="RefSeq" id="WP_381536976.1">
    <property type="nucleotide sequence ID" value="NZ_JBHUGI010000024.1"/>
</dbReference>
<keyword evidence="2" id="KW-0032">Aminotransferase</keyword>
<dbReference type="Pfam" id="PF00266">
    <property type="entry name" value="Aminotran_5"/>
    <property type="match status" value="2"/>
</dbReference>
<sequence>MENSLSLRDVFEHSRTYFPSLCQSYKGHPVLFFDNSAGAQVSSFVINRVIDYYINRNAQKGTIFTRTEEMQKTIIEGRQLAADFIGASDHTEIAFGLNATSFFQLFAHNLGRDLTAGDSVIITEADHHANVDPWIELTERGINVDIWKVDATGDLDFVQYKELLSKKPKVVAVGWASNATGTVHDMERITKMAHDAGALVVADGVQAASHMAIDVKKAGVDFAAFSTYKIFGPHMGFCYVNRDNLERLNGWKIQQELTTDAYFFEVGSQNHEGIEGFIGSMEYLEQISKDAVEKGLSINMTSLKECSPKRQKLAGTMHWAYLYEQQLSVYFLERLNQVEDVVLYGKTMDQINERLPVFSFNIEGIATDDIGRALNNYGVEARTGNYLAINLMNNIASEFNGSALRISLVHYNTMSEIDQFFDALSEILARKVI</sequence>
<dbReference type="GO" id="GO:0008483">
    <property type="term" value="F:transaminase activity"/>
    <property type="evidence" value="ECO:0007669"/>
    <property type="project" value="UniProtKB-KW"/>
</dbReference>
<name>A0ABW4SHV7_9BACL</name>
<dbReference type="Gene3D" id="3.90.1150.10">
    <property type="entry name" value="Aspartate Aminotransferase, domain 1"/>
    <property type="match status" value="1"/>
</dbReference>
<accession>A0ABW4SHV7</accession>
<evidence type="ECO:0000313" key="2">
    <source>
        <dbReference type="EMBL" id="MFD1928004.1"/>
    </source>
</evidence>
<protein>
    <submittedName>
        <fullName evidence="2">Aminotransferase class V-fold PLP-dependent enzyme</fullName>
    </submittedName>
</protein>
<gene>
    <name evidence="2" type="ORF">ACFSFY_08030</name>
</gene>
<feature type="domain" description="Aminotransferase class V" evidence="1">
    <location>
        <begin position="32"/>
        <end position="294"/>
    </location>
</feature>
<evidence type="ECO:0000259" key="1">
    <source>
        <dbReference type="Pfam" id="PF00266"/>
    </source>
</evidence>
<dbReference type="Gene3D" id="3.40.640.10">
    <property type="entry name" value="Type I PLP-dependent aspartate aminotransferase-like (Major domain)"/>
    <property type="match status" value="1"/>
</dbReference>
<dbReference type="EMBL" id="JBHUGI010000024">
    <property type="protein sequence ID" value="MFD1928004.1"/>
    <property type="molecule type" value="Genomic_DNA"/>
</dbReference>
<comment type="caution">
    <text evidence="2">The sequence shown here is derived from an EMBL/GenBank/DDBJ whole genome shotgun (WGS) entry which is preliminary data.</text>
</comment>
<dbReference type="SUPFAM" id="SSF53383">
    <property type="entry name" value="PLP-dependent transferases"/>
    <property type="match status" value="1"/>
</dbReference>
<evidence type="ECO:0000313" key="3">
    <source>
        <dbReference type="Proteomes" id="UP001597218"/>
    </source>
</evidence>